<comment type="caution">
    <text evidence="2">The sequence shown here is derived from an EMBL/GenBank/DDBJ whole genome shotgun (WGS) entry which is preliminary data.</text>
</comment>
<evidence type="ECO:0000256" key="1">
    <source>
        <dbReference type="SAM" id="MobiDB-lite"/>
    </source>
</evidence>
<sequence>MSSIFTFNPSPPKPASPWANNAPARPTPSTTTTPKPVTGSPDLIADDTPGHLRTNNNSGKIRNHFTEDSEREGVVTASGETVKGLAAEPQMGATEYKLSLVRGGKSEARLDQLVTQLLWRLQQSSPYHANSLASESPEAISSLVQESQGALYEIGVADDGKLIGLCEEELQASLATLRIMAARLGCGVRILRREIVGTVTERVLRRESLPGSEESFGLPKVGDPLWVVEAFVRPGHGQNSISRGPIPEQDAARVGIRGKTEQLRITLTGATTCGKTTLLGTLSTGELDNGRGKSRISLLRHRHELASGITSSVTWEILGYMPENSKAEPEFANCDGVPSRLVNYASGNISSWTDIHAAADGGRIVFLSDSAGDPKFSRTTFKSLIGWAPHYAAFLVPANDDETLENGERASGLSKPSLAHLDLCLKLGLRMVIIFTKRDLGTKTGLKKVLGGLLTILKQNGRKPATLSAIASVKGIVKLVENDPEHTVPILFTSSVNGQGVDLLHELMMRLPVPEPPKAPPKVATGEDGGLSTLFHLEEIYGFQPAHSAEDGSGGAVVGGHVKYGKITICDELLIGPFPPVDHTSSPPSIEGTPATPTSHPLLSPSAGHLSGFLSGSIDSADEMRAASPMPSGGPKITRGDDTGHSNMSGEEWEWKLVKVVSVRRLRLPVNTLFAGEAGTLGIMPIEREPHLDTPLAVSAVNLQLRSSGLGGETESENLNGIKIQNGSSRTPADGTKAVTFANRSITTPPLFSTKLRKGMVIFNHRSSSATGSWPRAYAGFIANLGEEANSLIPGSSVVVYIASIRAIARVISIEPPLTRSDEIFSLDDEEGLQEAGQVGDGEGAGRKFLFEFDRSRVEWIEIDDRVLVVPGGGKRGLDAFVGRVVGRQF</sequence>
<dbReference type="PANTHER" id="PTHR43721">
    <property type="entry name" value="ELONGATION FACTOR TU-RELATED"/>
    <property type="match status" value="1"/>
</dbReference>
<name>A0A317SH77_9PEZI</name>
<accession>A0A317SH77</accession>
<protein>
    <recommendedName>
        <fullName evidence="4">Tr-type G domain-containing protein</fullName>
    </recommendedName>
</protein>
<evidence type="ECO:0008006" key="4">
    <source>
        <dbReference type="Google" id="ProtNLM"/>
    </source>
</evidence>
<dbReference type="EMBL" id="PYWC01000074">
    <property type="protein sequence ID" value="PWW73773.1"/>
    <property type="molecule type" value="Genomic_DNA"/>
</dbReference>
<feature type="compositionally biased region" description="Low complexity" evidence="1">
    <location>
        <begin position="23"/>
        <end position="41"/>
    </location>
</feature>
<reference evidence="2 3" key="1">
    <citation type="submission" date="2018-03" db="EMBL/GenBank/DDBJ databases">
        <title>Genomes of Pezizomycetes fungi and the evolution of truffles.</title>
        <authorList>
            <person name="Murat C."/>
            <person name="Payen T."/>
            <person name="Noel B."/>
            <person name="Kuo A."/>
            <person name="Martin F.M."/>
        </authorList>
    </citation>
    <scope>NUCLEOTIDE SEQUENCE [LARGE SCALE GENOMIC DNA]</scope>
    <source>
        <strain evidence="2">091103-1</strain>
    </source>
</reference>
<dbReference type="PANTHER" id="PTHR43721:SF30">
    <property type="entry name" value="TR-TYPE G DOMAIN-CONTAINING PROTEIN"/>
    <property type="match status" value="1"/>
</dbReference>
<dbReference type="OrthoDB" id="5342685at2759"/>
<dbReference type="InterPro" id="IPR027417">
    <property type="entry name" value="P-loop_NTPase"/>
</dbReference>
<proteinExistence type="predicted"/>
<dbReference type="InterPro" id="IPR050055">
    <property type="entry name" value="EF-Tu_GTPase"/>
</dbReference>
<evidence type="ECO:0000313" key="3">
    <source>
        <dbReference type="Proteomes" id="UP000246991"/>
    </source>
</evidence>
<dbReference type="Proteomes" id="UP000246991">
    <property type="component" value="Unassembled WGS sequence"/>
</dbReference>
<dbReference type="Gene3D" id="3.40.50.300">
    <property type="entry name" value="P-loop containing nucleotide triphosphate hydrolases"/>
    <property type="match status" value="1"/>
</dbReference>
<feature type="region of interest" description="Disordered" evidence="1">
    <location>
        <begin position="625"/>
        <end position="648"/>
    </location>
</feature>
<feature type="region of interest" description="Disordered" evidence="1">
    <location>
        <begin position="580"/>
        <end position="600"/>
    </location>
</feature>
<feature type="compositionally biased region" description="Basic and acidic residues" evidence="1">
    <location>
        <begin position="64"/>
        <end position="73"/>
    </location>
</feature>
<evidence type="ECO:0000313" key="2">
    <source>
        <dbReference type="EMBL" id="PWW73773.1"/>
    </source>
</evidence>
<keyword evidence="3" id="KW-1185">Reference proteome</keyword>
<organism evidence="2 3">
    <name type="scientific">Tuber magnatum</name>
    <name type="common">white Piedmont truffle</name>
    <dbReference type="NCBI Taxonomy" id="42249"/>
    <lineage>
        <taxon>Eukaryota</taxon>
        <taxon>Fungi</taxon>
        <taxon>Dikarya</taxon>
        <taxon>Ascomycota</taxon>
        <taxon>Pezizomycotina</taxon>
        <taxon>Pezizomycetes</taxon>
        <taxon>Pezizales</taxon>
        <taxon>Tuberaceae</taxon>
        <taxon>Tuber</taxon>
    </lineage>
</organism>
<dbReference type="SUPFAM" id="SSF52540">
    <property type="entry name" value="P-loop containing nucleoside triphosphate hydrolases"/>
    <property type="match status" value="1"/>
</dbReference>
<gene>
    <name evidence="2" type="ORF">C7212DRAFT_284198</name>
</gene>
<feature type="region of interest" description="Disordered" evidence="1">
    <location>
        <begin position="1"/>
        <end position="73"/>
    </location>
</feature>
<dbReference type="AlphaFoldDB" id="A0A317SH77"/>
<dbReference type="GO" id="GO:0003746">
    <property type="term" value="F:translation elongation factor activity"/>
    <property type="evidence" value="ECO:0007669"/>
    <property type="project" value="TreeGrafter"/>
</dbReference>